<accession>A0AAW1B0N3</accession>
<dbReference type="GO" id="GO:0003677">
    <property type="term" value="F:DNA binding"/>
    <property type="evidence" value="ECO:0007669"/>
    <property type="project" value="UniProtKB-KW"/>
</dbReference>
<keyword evidence="1" id="KW-0371">Homeobox</keyword>
<organism evidence="1 2">
    <name type="scientific">Crotalus adamanteus</name>
    <name type="common">Eastern diamondback rattlesnake</name>
    <dbReference type="NCBI Taxonomy" id="8729"/>
    <lineage>
        <taxon>Eukaryota</taxon>
        <taxon>Metazoa</taxon>
        <taxon>Chordata</taxon>
        <taxon>Craniata</taxon>
        <taxon>Vertebrata</taxon>
        <taxon>Euteleostomi</taxon>
        <taxon>Lepidosauria</taxon>
        <taxon>Squamata</taxon>
        <taxon>Bifurcata</taxon>
        <taxon>Unidentata</taxon>
        <taxon>Episquamata</taxon>
        <taxon>Toxicofera</taxon>
        <taxon>Serpentes</taxon>
        <taxon>Colubroidea</taxon>
        <taxon>Viperidae</taxon>
        <taxon>Crotalinae</taxon>
        <taxon>Crotalus</taxon>
    </lineage>
</organism>
<comment type="caution">
    <text evidence="1">The sequence shown here is derived from an EMBL/GenBank/DDBJ whole genome shotgun (WGS) entry which is preliminary data.</text>
</comment>
<reference evidence="1 2" key="1">
    <citation type="journal article" date="2024" name="Proc. Natl. Acad. Sci. U.S.A.">
        <title>The genetic regulatory architecture and epigenomic basis for age-related changes in rattlesnake venom.</title>
        <authorList>
            <person name="Hogan M.P."/>
            <person name="Holding M.L."/>
            <person name="Nystrom G.S."/>
            <person name="Colston T.J."/>
            <person name="Bartlett D.A."/>
            <person name="Mason A.J."/>
            <person name="Ellsworth S.A."/>
            <person name="Rautsaw R.M."/>
            <person name="Lawrence K.C."/>
            <person name="Strickland J.L."/>
            <person name="He B."/>
            <person name="Fraser P."/>
            <person name="Margres M.J."/>
            <person name="Gilbert D.M."/>
            <person name="Gibbs H.L."/>
            <person name="Parkinson C.L."/>
            <person name="Rokyta D.R."/>
        </authorList>
    </citation>
    <scope>NUCLEOTIDE SEQUENCE [LARGE SCALE GENOMIC DNA]</scope>
    <source>
        <strain evidence="1">DRR0105</strain>
    </source>
</reference>
<dbReference type="EMBL" id="JAOTOJ010000009">
    <property type="protein sequence ID" value="KAK9395795.1"/>
    <property type="molecule type" value="Genomic_DNA"/>
</dbReference>
<keyword evidence="2" id="KW-1185">Reference proteome</keyword>
<evidence type="ECO:0000313" key="2">
    <source>
        <dbReference type="Proteomes" id="UP001474421"/>
    </source>
</evidence>
<keyword evidence="1" id="KW-0238">DNA-binding</keyword>
<name>A0AAW1B0N3_CROAD</name>
<dbReference type="Proteomes" id="UP001474421">
    <property type="component" value="Unassembled WGS sequence"/>
</dbReference>
<sequence length="123" mass="12494">MLVVGTMDGTSWPSAFLLSSPPLADLHSMADMKTPVYLAATPAAASSLSSASTAAGLLAGLPRFSSISPPLLPLPPPDLYISPSAAAMAAVGRYAHLLAGARGEAGQCLWPAQLSCSRMRSAL</sequence>
<gene>
    <name evidence="1" type="ORF">NXF25_019156</name>
</gene>
<dbReference type="AlphaFoldDB" id="A0AAW1B0N3"/>
<protein>
    <submittedName>
        <fullName evidence="1">Homeobox protein Nkx-6.1</fullName>
    </submittedName>
</protein>
<proteinExistence type="predicted"/>
<evidence type="ECO:0000313" key="1">
    <source>
        <dbReference type="EMBL" id="KAK9395795.1"/>
    </source>
</evidence>